<gene>
    <name evidence="2" type="ORF">LVIROSA_LOCUS12375</name>
</gene>
<reference evidence="2 3" key="1">
    <citation type="submission" date="2022-01" db="EMBL/GenBank/DDBJ databases">
        <authorList>
            <person name="Xiong W."/>
            <person name="Schranz E."/>
        </authorList>
    </citation>
    <scope>NUCLEOTIDE SEQUENCE [LARGE SCALE GENOMIC DNA]</scope>
</reference>
<proteinExistence type="predicted"/>
<evidence type="ECO:0000256" key="1">
    <source>
        <dbReference type="ARBA" id="ARBA00023186"/>
    </source>
</evidence>
<dbReference type="PANTHER" id="PTHR33322">
    <property type="entry name" value="BAG DOMAIN CONTAINING PROTEIN, EXPRESSED"/>
    <property type="match status" value="1"/>
</dbReference>
<organism evidence="2 3">
    <name type="scientific">Lactuca virosa</name>
    <dbReference type="NCBI Taxonomy" id="75947"/>
    <lineage>
        <taxon>Eukaryota</taxon>
        <taxon>Viridiplantae</taxon>
        <taxon>Streptophyta</taxon>
        <taxon>Embryophyta</taxon>
        <taxon>Tracheophyta</taxon>
        <taxon>Spermatophyta</taxon>
        <taxon>Magnoliopsida</taxon>
        <taxon>eudicotyledons</taxon>
        <taxon>Gunneridae</taxon>
        <taxon>Pentapetalae</taxon>
        <taxon>asterids</taxon>
        <taxon>campanulids</taxon>
        <taxon>Asterales</taxon>
        <taxon>Asteraceae</taxon>
        <taxon>Cichorioideae</taxon>
        <taxon>Cichorieae</taxon>
        <taxon>Lactucinae</taxon>
        <taxon>Lactuca</taxon>
    </lineage>
</organism>
<dbReference type="GO" id="GO:0006457">
    <property type="term" value="P:protein folding"/>
    <property type="evidence" value="ECO:0007669"/>
    <property type="project" value="TreeGrafter"/>
</dbReference>
<keyword evidence="1" id="KW-0143">Chaperone</keyword>
<sequence length="105" mass="12005">MEHHYLSSSRTSSTTPEHCLDLLWIKHKPPIIPPILRLFLLSHQIFKYDVCYISEVNRICAVQYNVVDAEERQKFSEKVIVLLLIVDAIEGADIMVRAAKKVDGG</sequence>
<dbReference type="GO" id="GO:0009506">
    <property type="term" value="C:plasmodesma"/>
    <property type="evidence" value="ECO:0007669"/>
    <property type="project" value="TreeGrafter"/>
</dbReference>
<dbReference type="EMBL" id="CAKMRJ010002223">
    <property type="protein sequence ID" value="CAH1425221.1"/>
    <property type="molecule type" value="Genomic_DNA"/>
</dbReference>
<protein>
    <submittedName>
        <fullName evidence="2">Uncharacterized protein</fullName>
    </submittedName>
</protein>
<dbReference type="InterPro" id="IPR040400">
    <property type="entry name" value="BAG5/6/7/8"/>
</dbReference>
<accession>A0AAU9MHY5</accession>
<dbReference type="AlphaFoldDB" id="A0AAU9MHY5"/>
<name>A0AAU9MHY5_9ASTR</name>
<dbReference type="PANTHER" id="PTHR33322:SF3">
    <property type="entry name" value="BAG FAMILY MOLECULAR CHAPERONE REGULATOR 7"/>
    <property type="match status" value="1"/>
</dbReference>
<evidence type="ECO:0000313" key="3">
    <source>
        <dbReference type="Proteomes" id="UP001157418"/>
    </source>
</evidence>
<keyword evidence="3" id="KW-1185">Reference proteome</keyword>
<dbReference type="Proteomes" id="UP001157418">
    <property type="component" value="Unassembled WGS sequence"/>
</dbReference>
<comment type="caution">
    <text evidence="2">The sequence shown here is derived from an EMBL/GenBank/DDBJ whole genome shotgun (WGS) entry which is preliminary data.</text>
</comment>
<evidence type="ECO:0000313" key="2">
    <source>
        <dbReference type="EMBL" id="CAH1425221.1"/>
    </source>
</evidence>